<dbReference type="RefSeq" id="XP_005784148.1">
    <property type="nucleotide sequence ID" value="XM_005784091.1"/>
</dbReference>
<reference evidence="3" key="1">
    <citation type="journal article" date="2013" name="Nature">
        <title>Pan genome of the phytoplankton Emiliania underpins its global distribution.</title>
        <authorList>
            <person name="Read B.A."/>
            <person name="Kegel J."/>
            <person name="Klute M.J."/>
            <person name="Kuo A."/>
            <person name="Lefebvre S.C."/>
            <person name="Maumus F."/>
            <person name="Mayer C."/>
            <person name="Miller J."/>
            <person name="Monier A."/>
            <person name="Salamov A."/>
            <person name="Young J."/>
            <person name="Aguilar M."/>
            <person name="Claverie J.M."/>
            <person name="Frickenhaus S."/>
            <person name="Gonzalez K."/>
            <person name="Herman E.K."/>
            <person name="Lin Y.C."/>
            <person name="Napier J."/>
            <person name="Ogata H."/>
            <person name="Sarno A.F."/>
            <person name="Shmutz J."/>
            <person name="Schroeder D."/>
            <person name="de Vargas C."/>
            <person name="Verret F."/>
            <person name="von Dassow P."/>
            <person name="Valentin K."/>
            <person name="Van de Peer Y."/>
            <person name="Wheeler G."/>
            <person name="Dacks J.B."/>
            <person name="Delwiche C.F."/>
            <person name="Dyhrman S.T."/>
            <person name="Glockner G."/>
            <person name="John U."/>
            <person name="Richards T."/>
            <person name="Worden A.Z."/>
            <person name="Zhang X."/>
            <person name="Grigoriev I.V."/>
            <person name="Allen A.E."/>
            <person name="Bidle K."/>
            <person name="Borodovsky M."/>
            <person name="Bowler C."/>
            <person name="Brownlee C."/>
            <person name="Cock J.M."/>
            <person name="Elias M."/>
            <person name="Gladyshev V.N."/>
            <person name="Groth M."/>
            <person name="Guda C."/>
            <person name="Hadaegh A."/>
            <person name="Iglesias-Rodriguez M.D."/>
            <person name="Jenkins J."/>
            <person name="Jones B.M."/>
            <person name="Lawson T."/>
            <person name="Leese F."/>
            <person name="Lindquist E."/>
            <person name="Lobanov A."/>
            <person name="Lomsadze A."/>
            <person name="Malik S.B."/>
            <person name="Marsh M.E."/>
            <person name="Mackinder L."/>
            <person name="Mock T."/>
            <person name="Mueller-Roeber B."/>
            <person name="Pagarete A."/>
            <person name="Parker M."/>
            <person name="Probert I."/>
            <person name="Quesneville H."/>
            <person name="Raines C."/>
            <person name="Rensing S.A."/>
            <person name="Riano-Pachon D.M."/>
            <person name="Richier S."/>
            <person name="Rokitta S."/>
            <person name="Shiraiwa Y."/>
            <person name="Soanes D.M."/>
            <person name="van der Giezen M."/>
            <person name="Wahlund T.M."/>
            <person name="Williams B."/>
            <person name="Wilson W."/>
            <person name="Wolfe G."/>
            <person name="Wurch L.L."/>
        </authorList>
    </citation>
    <scope>NUCLEOTIDE SEQUENCE</scope>
</reference>
<reference evidence="2" key="2">
    <citation type="submission" date="2024-10" db="UniProtKB">
        <authorList>
            <consortium name="EnsemblProtists"/>
        </authorList>
    </citation>
    <scope>IDENTIFICATION</scope>
</reference>
<dbReference type="GeneID" id="17276974"/>
<accession>A0A0D3K7I4</accession>
<feature type="region of interest" description="Disordered" evidence="1">
    <location>
        <begin position="11"/>
        <end position="91"/>
    </location>
</feature>
<evidence type="ECO:0000313" key="2">
    <source>
        <dbReference type="EnsemblProtists" id="EOD31719"/>
    </source>
</evidence>
<organism evidence="2 3">
    <name type="scientific">Emiliania huxleyi (strain CCMP1516)</name>
    <dbReference type="NCBI Taxonomy" id="280463"/>
    <lineage>
        <taxon>Eukaryota</taxon>
        <taxon>Haptista</taxon>
        <taxon>Haptophyta</taxon>
        <taxon>Prymnesiophyceae</taxon>
        <taxon>Isochrysidales</taxon>
        <taxon>Noelaerhabdaceae</taxon>
        <taxon>Emiliania</taxon>
    </lineage>
</organism>
<keyword evidence="3" id="KW-1185">Reference proteome</keyword>
<name>A0A0D3K7I4_EMIH1</name>
<feature type="compositionally biased region" description="Polar residues" evidence="1">
    <location>
        <begin position="30"/>
        <end position="39"/>
    </location>
</feature>
<sequence length="176" mass="18566">MILLARRCPARPSSCCGRPLSLPFSRLSDPDSSSPTAKVNGSAKGRARTRDGALEAVGRRVGQGRPKAGEAEPRPASLALSPRRLPTPPEPVDRVRMVAEELTALEASAGCLPAPSLVERCSQLAAELQAVDVAADKRLAQWRALQLRRCDGLLAYLSPSPLPSPRLASCGDSPAV</sequence>
<proteinExistence type="predicted"/>
<evidence type="ECO:0000313" key="3">
    <source>
        <dbReference type="Proteomes" id="UP000013827"/>
    </source>
</evidence>
<dbReference type="EnsemblProtists" id="EOD31719">
    <property type="protein sequence ID" value="EOD31719"/>
    <property type="gene ID" value="EMIHUDRAFT_364857"/>
</dbReference>
<dbReference type="Proteomes" id="UP000013827">
    <property type="component" value="Unassembled WGS sequence"/>
</dbReference>
<protein>
    <submittedName>
        <fullName evidence="2">Uncharacterized protein</fullName>
    </submittedName>
</protein>
<dbReference type="KEGG" id="ehx:EMIHUDRAFT_364857"/>
<dbReference type="AlphaFoldDB" id="A0A0D3K7I4"/>
<dbReference type="PaxDb" id="2903-EOD31719"/>
<dbReference type="HOGENOM" id="CLU_1528001_0_0_1"/>
<evidence type="ECO:0000256" key="1">
    <source>
        <dbReference type="SAM" id="MobiDB-lite"/>
    </source>
</evidence>